<reference evidence="2 3" key="1">
    <citation type="submission" date="2024-09" db="EMBL/GenBank/DDBJ databases">
        <title>Rethinking Asexuality: The Enigmatic Case of Functional Sexual Genes in Lepraria (Stereocaulaceae).</title>
        <authorList>
            <person name="Doellman M."/>
            <person name="Sun Y."/>
            <person name="Barcenas-Pena A."/>
            <person name="Lumbsch H.T."/>
            <person name="Grewe F."/>
        </authorList>
    </citation>
    <scope>NUCLEOTIDE SEQUENCE [LARGE SCALE GENOMIC DNA]</scope>
    <source>
        <strain evidence="2 3">Mercado 3170</strain>
    </source>
</reference>
<dbReference type="Proteomes" id="UP001590950">
    <property type="component" value="Unassembled WGS sequence"/>
</dbReference>
<dbReference type="InterPro" id="IPR031348">
    <property type="entry name" value="PigL_N"/>
</dbReference>
<evidence type="ECO:0000313" key="2">
    <source>
        <dbReference type="EMBL" id="KAL2036422.1"/>
    </source>
</evidence>
<evidence type="ECO:0000259" key="1">
    <source>
        <dbReference type="Pfam" id="PF17111"/>
    </source>
</evidence>
<sequence length="256" mass="28234">MAESIGVTAGLLGIATFAFQTSKAVYDLVNSIQKAPQTIRDLKNELLALDPILSSIQKVVTSDASKFEDIRYPFHQCGMVCFHLRSLIQQCTAHSAEGSRSARYWIKMQYKGKTIDGYKGHLASYKATIGLALNLFTLANTALTAEAVDEMKRDIYNTINQTEPDLEVHIEEVTEGLDSLAIKASSISHDQHTQYDGNSSLQVLERQKSVFEEDRLALEAEKKAIEQSQQACANNSGFQLGQNTGVISKLQWGAQS</sequence>
<keyword evidence="3" id="KW-1185">Reference proteome</keyword>
<proteinExistence type="predicted"/>
<dbReference type="Pfam" id="PF17111">
    <property type="entry name" value="PigL_N"/>
    <property type="match status" value="1"/>
</dbReference>
<gene>
    <name evidence="2" type="ORF">N7G274_010862</name>
</gene>
<feature type="domain" description="Azaphilone pigments biosynthesis cluster protein L N-terminal" evidence="1">
    <location>
        <begin position="2"/>
        <end position="195"/>
    </location>
</feature>
<evidence type="ECO:0000313" key="3">
    <source>
        <dbReference type="Proteomes" id="UP001590950"/>
    </source>
</evidence>
<organism evidence="2 3">
    <name type="scientific">Stereocaulon virgatum</name>
    <dbReference type="NCBI Taxonomy" id="373712"/>
    <lineage>
        <taxon>Eukaryota</taxon>
        <taxon>Fungi</taxon>
        <taxon>Dikarya</taxon>
        <taxon>Ascomycota</taxon>
        <taxon>Pezizomycotina</taxon>
        <taxon>Lecanoromycetes</taxon>
        <taxon>OSLEUM clade</taxon>
        <taxon>Lecanoromycetidae</taxon>
        <taxon>Lecanorales</taxon>
        <taxon>Lecanorineae</taxon>
        <taxon>Stereocaulaceae</taxon>
        <taxon>Stereocaulon</taxon>
    </lineage>
</organism>
<name>A0ABR3ZWL3_9LECA</name>
<comment type="caution">
    <text evidence="2">The sequence shown here is derived from an EMBL/GenBank/DDBJ whole genome shotgun (WGS) entry which is preliminary data.</text>
</comment>
<protein>
    <recommendedName>
        <fullName evidence="1">Azaphilone pigments biosynthesis cluster protein L N-terminal domain-containing protein</fullName>
    </recommendedName>
</protein>
<accession>A0ABR3ZWL3</accession>
<dbReference type="EMBL" id="JBEFKJ010000097">
    <property type="protein sequence ID" value="KAL2036422.1"/>
    <property type="molecule type" value="Genomic_DNA"/>
</dbReference>